<reference evidence="4" key="1">
    <citation type="submission" date="2022-10" db="EMBL/GenBank/DDBJ databases">
        <title>Algoriphagus sp. a novel bacteria isolate from halophytes salicornia europaea.</title>
        <authorList>
            <person name="Peng Y."/>
            <person name="Jiang L."/>
            <person name="Lee J."/>
        </authorList>
    </citation>
    <scope>NUCLEOTIDE SEQUENCE</scope>
    <source>
        <strain evidence="4">TR-M5</strain>
    </source>
</reference>
<dbReference type="RefSeq" id="WP_264810718.1">
    <property type="nucleotide sequence ID" value="NZ_CP110226.1"/>
</dbReference>
<dbReference type="SUPFAM" id="SSF52172">
    <property type="entry name" value="CheY-like"/>
    <property type="match status" value="1"/>
</dbReference>
<dbReference type="PANTHER" id="PTHR44591">
    <property type="entry name" value="STRESS RESPONSE REGULATOR PROTEIN 1"/>
    <property type="match status" value="1"/>
</dbReference>
<feature type="domain" description="Response regulatory" evidence="3">
    <location>
        <begin position="6"/>
        <end position="124"/>
    </location>
</feature>
<evidence type="ECO:0000313" key="5">
    <source>
        <dbReference type="Proteomes" id="UP001163156"/>
    </source>
</evidence>
<dbReference type="SMART" id="SM00448">
    <property type="entry name" value="REC"/>
    <property type="match status" value="1"/>
</dbReference>
<proteinExistence type="predicted"/>
<dbReference type="PANTHER" id="PTHR44591:SF3">
    <property type="entry name" value="RESPONSE REGULATORY DOMAIN-CONTAINING PROTEIN"/>
    <property type="match status" value="1"/>
</dbReference>
<sequence length="125" mass="14037">MSNSPKILVAEDSSVIINLTKSILAFENFEIKSARNGKQVLEQLEKDDIDLILMDINMPVMDGVSCTQAIRKLEDPVKSNLPIIAISGNLKNYTLDEFRNLGFSDFLQKPLDYDQVLALVKKHLS</sequence>
<dbReference type="Proteomes" id="UP001163156">
    <property type="component" value="Chromosome"/>
</dbReference>
<dbReference type="Gene3D" id="3.40.50.2300">
    <property type="match status" value="1"/>
</dbReference>
<keyword evidence="1 2" id="KW-0597">Phosphoprotein</keyword>
<protein>
    <submittedName>
        <fullName evidence="4">Response regulator</fullName>
    </submittedName>
</protein>
<name>A0ABY6MJQ1_9BACT</name>
<organism evidence="4 5">
    <name type="scientific">Algoriphagus halophytocola</name>
    <dbReference type="NCBI Taxonomy" id="2991499"/>
    <lineage>
        <taxon>Bacteria</taxon>
        <taxon>Pseudomonadati</taxon>
        <taxon>Bacteroidota</taxon>
        <taxon>Cytophagia</taxon>
        <taxon>Cytophagales</taxon>
        <taxon>Cyclobacteriaceae</taxon>
        <taxon>Algoriphagus</taxon>
    </lineage>
</organism>
<dbReference type="EMBL" id="CP110226">
    <property type="protein sequence ID" value="UZD24006.1"/>
    <property type="molecule type" value="Genomic_DNA"/>
</dbReference>
<evidence type="ECO:0000256" key="1">
    <source>
        <dbReference type="ARBA" id="ARBA00022553"/>
    </source>
</evidence>
<keyword evidence="5" id="KW-1185">Reference proteome</keyword>
<feature type="modified residue" description="4-aspartylphosphate" evidence="2">
    <location>
        <position position="55"/>
    </location>
</feature>
<dbReference type="InterPro" id="IPR050595">
    <property type="entry name" value="Bact_response_regulator"/>
</dbReference>
<evidence type="ECO:0000313" key="4">
    <source>
        <dbReference type="EMBL" id="UZD24006.1"/>
    </source>
</evidence>
<dbReference type="InterPro" id="IPR001789">
    <property type="entry name" value="Sig_transdc_resp-reg_receiver"/>
</dbReference>
<evidence type="ECO:0000259" key="3">
    <source>
        <dbReference type="PROSITE" id="PS50110"/>
    </source>
</evidence>
<dbReference type="PROSITE" id="PS50110">
    <property type="entry name" value="RESPONSE_REGULATORY"/>
    <property type="match status" value="1"/>
</dbReference>
<dbReference type="CDD" id="cd17546">
    <property type="entry name" value="REC_hyHK_CKI1_RcsC-like"/>
    <property type="match status" value="1"/>
</dbReference>
<evidence type="ECO:0000256" key="2">
    <source>
        <dbReference type="PROSITE-ProRule" id="PRU00169"/>
    </source>
</evidence>
<accession>A0ABY6MJQ1</accession>
<gene>
    <name evidence="4" type="ORF">OM944_05800</name>
</gene>
<dbReference type="InterPro" id="IPR011006">
    <property type="entry name" value="CheY-like_superfamily"/>
</dbReference>
<dbReference type="Pfam" id="PF00072">
    <property type="entry name" value="Response_reg"/>
    <property type="match status" value="1"/>
</dbReference>